<evidence type="ECO:0000313" key="1">
    <source>
        <dbReference type="EMBL" id="KAF4677276.1"/>
    </source>
</evidence>
<accession>A0A7J6N0N5</accession>
<name>A0A7J6N0N5_PERCH</name>
<dbReference type="OrthoDB" id="479380at2759"/>
<evidence type="ECO:0000313" key="2">
    <source>
        <dbReference type="Proteomes" id="UP000591131"/>
    </source>
</evidence>
<comment type="caution">
    <text evidence="1">The sequence shown here is derived from an EMBL/GenBank/DDBJ whole genome shotgun (WGS) entry which is preliminary data.</text>
</comment>
<gene>
    <name evidence="1" type="ORF">FOL47_002515</name>
</gene>
<sequence>MPITAPHLTSLQMRILKNLSHNNLPEDLEYTIYTYITPSTRPTSPDDLFSEYTDEEFVNFMVEHDEEYDEIFLDAIVHDNHVTHILFAKADRHLCVWRPGVGVYQTRVPNICICRFVPGTNGKVVAGVFGHDRKPRGFNIFNIYDGKVPGRSLSVEKRLRVVSLVIMPDWRVSLVTYNDWAPQGARGVAKVFQLSKGTGSFYDHGFNSHLHHYDDCYNEGYDSDGERELLGLNDRYSSDGYEDYYDNDW</sequence>
<dbReference type="EMBL" id="JAAPAO010000017">
    <property type="protein sequence ID" value="KAF4677276.1"/>
    <property type="molecule type" value="Genomic_DNA"/>
</dbReference>
<protein>
    <submittedName>
        <fullName evidence="1">Uncharacterized protein</fullName>
    </submittedName>
</protein>
<dbReference type="AlphaFoldDB" id="A0A7J6N0N5"/>
<organism evidence="1 2">
    <name type="scientific">Perkinsus chesapeaki</name>
    <name type="common">Clam parasite</name>
    <name type="synonym">Perkinsus andrewsi</name>
    <dbReference type="NCBI Taxonomy" id="330153"/>
    <lineage>
        <taxon>Eukaryota</taxon>
        <taxon>Sar</taxon>
        <taxon>Alveolata</taxon>
        <taxon>Perkinsozoa</taxon>
        <taxon>Perkinsea</taxon>
        <taxon>Perkinsida</taxon>
        <taxon>Perkinsidae</taxon>
        <taxon>Perkinsus</taxon>
    </lineage>
</organism>
<keyword evidence="2" id="KW-1185">Reference proteome</keyword>
<proteinExistence type="predicted"/>
<reference evidence="1 2" key="1">
    <citation type="submission" date="2020-04" db="EMBL/GenBank/DDBJ databases">
        <title>Perkinsus chesapeaki whole genome sequence.</title>
        <authorList>
            <person name="Bogema D.R."/>
        </authorList>
    </citation>
    <scope>NUCLEOTIDE SEQUENCE [LARGE SCALE GENOMIC DNA]</scope>
    <source>
        <strain evidence="1">ATCC PRA-425</strain>
    </source>
</reference>
<dbReference type="Proteomes" id="UP000591131">
    <property type="component" value="Unassembled WGS sequence"/>
</dbReference>